<feature type="compositionally biased region" description="Low complexity" evidence="1">
    <location>
        <begin position="28"/>
        <end position="42"/>
    </location>
</feature>
<proteinExistence type="predicted"/>
<dbReference type="EMBL" id="JABCKI010000156">
    <property type="protein sequence ID" value="KAG5652141.1"/>
    <property type="molecule type" value="Genomic_DNA"/>
</dbReference>
<accession>A0A9P7KM18</accession>
<gene>
    <name evidence="2" type="ORF">H0H81_006124</name>
</gene>
<feature type="compositionally biased region" description="Low complexity" evidence="1">
    <location>
        <begin position="66"/>
        <end position="79"/>
    </location>
</feature>
<dbReference type="Proteomes" id="UP000717328">
    <property type="component" value="Unassembled WGS sequence"/>
</dbReference>
<protein>
    <submittedName>
        <fullName evidence="2">Uncharacterized protein</fullName>
    </submittedName>
</protein>
<evidence type="ECO:0000313" key="3">
    <source>
        <dbReference type="Proteomes" id="UP000717328"/>
    </source>
</evidence>
<reference evidence="2" key="1">
    <citation type="submission" date="2021-02" db="EMBL/GenBank/DDBJ databases">
        <authorList>
            <person name="Nieuwenhuis M."/>
            <person name="Van De Peppel L.J.J."/>
        </authorList>
    </citation>
    <scope>NUCLEOTIDE SEQUENCE</scope>
    <source>
        <strain evidence="2">D49</strain>
    </source>
</reference>
<dbReference type="OrthoDB" id="3067294at2759"/>
<feature type="region of interest" description="Disordered" evidence="1">
    <location>
        <begin position="123"/>
        <end position="217"/>
    </location>
</feature>
<evidence type="ECO:0000313" key="2">
    <source>
        <dbReference type="EMBL" id="KAG5652141.1"/>
    </source>
</evidence>
<keyword evidence="3" id="KW-1185">Reference proteome</keyword>
<evidence type="ECO:0000256" key="1">
    <source>
        <dbReference type="SAM" id="MobiDB-lite"/>
    </source>
</evidence>
<comment type="caution">
    <text evidence="2">The sequence shown here is derived from an EMBL/GenBank/DDBJ whole genome shotgun (WGS) entry which is preliminary data.</text>
</comment>
<feature type="region of interest" description="Disordered" evidence="1">
    <location>
        <begin position="66"/>
        <end position="93"/>
    </location>
</feature>
<feature type="compositionally biased region" description="Polar residues" evidence="1">
    <location>
        <begin position="160"/>
        <end position="183"/>
    </location>
</feature>
<name>A0A9P7KM18_9AGAR</name>
<dbReference type="AlphaFoldDB" id="A0A9P7KM18"/>
<reference evidence="2" key="2">
    <citation type="submission" date="2021-10" db="EMBL/GenBank/DDBJ databases">
        <title>Phylogenomics reveals ancestral predisposition of the termite-cultivated fungus Termitomyces towards a domesticated lifestyle.</title>
        <authorList>
            <person name="Auxier B."/>
            <person name="Grum-Grzhimaylo A."/>
            <person name="Cardenas M.E."/>
            <person name="Lodge J.D."/>
            <person name="Laessoe T."/>
            <person name="Pedersen O."/>
            <person name="Smith M.E."/>
            <person name="Kuyper T.W."/>
            <person name="Franco-Molano E.A."/>
            <person name="Baroni T.J."/>
            <person name="Aanen D.K."/>
        </authorList>
    </citation>
    <scope>NUCLEOTIDE SEQUENCE</scope>
    <source>
        <strain evidence="2">D49</strain>
    </source>
</reference>
<sequence>MSKVNYNPQPGEGTVWFDYFLVTDPNITSSGSPTPSPSSTGTNQKDLPVGAIVGAIPFVLTAEDSTLSSNPNSTSTDNSQYSPGSLVTIPPPILPSRKSAIREYGSHQSMRATIIVDNADSHAVETQPEPVPGPSRDIQEPERVNIGPGTVHSGRKNHRPNVNISTDAQAPSTSAGPENTSNPAELVDVPPPVQHVDSGVRDSAIEPVELPPVYSPT</sequence>
<organism evidence="2 3">
    <name type="scientific">Sphagnurus paluster</name>
    <dbReference type="NCBI Taxonomy" id="117069"/>
    <lineage>
        <taxon>Eukaryota</taxon>
        <taxon>Fungi</taxon>
        <taxon>Dikarya</taxon>
        <taxon>Basidiomycota</taxon>
        <taxon>Agaricomycotina</taxon>
        <taxon>Agaricomycetes</taxon>
        <taxon>Agaricomycetidae</taxon>
        <taxon>Agaricales</taxon>
        <taxon>Tricholomatineae</taxon>
        <taxon>Lyophyllaceae</taxon>
        <taxon>Sphagnurus</taxon>
    </lineage>
</organism>
<feature type="region of interest" description="Disordered" evidence="1">
    <location>
        <begin position="27"/>
        <end position="47"/>
    </location>
</feature>